<name>A0AA40KGY8_9HYME</name>
<feature type="region of interest" description="Disordered" evidence="1">
    <location>
        <begin position="32"/>
        <end position="53"/>
    </location>
</feature>
<evidence type="ECO:0000313" key="2">
    <source>
        <dbReference type="EMBL" id="KAK1119861.1"/>
    </source>
</evidence>
<reference evidence="2" key="1">
    <citation type="submission" date="2021-10" db="EMBL/GenBank/DDBJ databases">
        <title>Melipona bicolor Genome sequencing and assembly.</title>
        <authorList>
            <person name="Araujo N.S."/>
            <person name="Arias M.C."/>
        </authorList>
    </citation>
    <scope>NUCLEOTIDE SEQUENCE</scope>
    <source>
        <strain evidence="2">USP_2M_L1-L4_2017</strain>
        <tissue evidence="2">Whole body</tissue>
    </source>
</reference>
<accession>A0AA40KGY8</accession>
<proteinExistence type="predicted"/>
<gene>
    <name evidence="2" type="ORF">K0M31_012938</name>
</gene>
<dbReference type="AlphaFoldDB" id="A0AA40KGY8"/>
<sequence length="53" mass="6138">MCDAGKNLRHECKNMESNTIYFCLLTVSTNNSEGCAENKDEQRRRARDKQKTV</sequence>
<evidence type="ECO:0000256" key="1">
    <source>
        <dbReference type="SAM" id="MobiDB-lite"/>
    </source>
</evidence>
<protein>
    <submittedName>
        <fullName evidence="2">Uncharacterized protein</fullName>
    </submittedName>
</protein>
<keyword evidence="3" id="KW-1185">Reference proteome</keyword>
<organism evidence="2 3">
    <name type="scientific">Melipona bicolor</name>
    <dbReference type="NCBI Taxonomy" id="60889"/>
    <lineage>
        <taxon>Eukaryota</taxon>
        <taxon>Metazoa</taxon>
        <taxon>Ecdysozoa</taxon>
        <taxon>Arthropoda</taxon>
        <taxon>Hexapoda</taxon>
        <taxon>Insecta</taxon>
        <taxon>Pterygota</taxon>
        <taxon>Neoptera</taxon>
        <taxon>Endopterygota</taxon>
        <taxon>Hymenoptera</taxon>
        <taxon>Apocrita</taxon>
        <taxon>Aculeata</taxon>
        <taxon>Apoidea</taxon>
        <taxon>Anthophila</taxon>
        <taxon>Apidae</taxon>
        <taxon>Melipona</taxon>
    </lineage>
</organism>
<feature type="compositionally biased region" description="Basic and acidic residues" evidence="1">
    <location>
        <begin position="36"/>
        <end position="53"/>
    </location>
</feature>
<evidence type="ECO:0000313" key="3">
    <source>
        <dbReference type="Proteomes" id="UP001177670"/>
    </source>
</evidence>
<comment type="caution">
    <text evidence="2">The sequence shown here is derived from an EMBL/GenBank/DDBJ whole genome shotgun (WGS) entry which is preliminary data.</text>
</comment>
<dbReference type="Proteomes" id="UP001177670">
    <property type="component" value="Unassembled WGS sequence"/>
</dbReference>
<dbReference type="EMBL" id="JAHYIQ010000034">
    <property type="protein sequence ID" value="KAK1119861.1"/>
    <property type="molecule type" value="Genomic_DNA"/>
</dbReference>